<accession>A0ABQ3NCC4</accession>
<proteinExistence type="predicted"/>
<protein>
    <submittedName>
        <fullName evidence="1">Uncharacterized protein</fullName>
    </submittedName>
</protein>
<name>A0ABQ3NCC4_9BACI</name>
<evidence type="ECO:0000313" key="2">
    <source>
        <dbReference type="Proteomes" id="UP000637074"/>
    </source>
</evidence>
<reference evidence="1 2" key="1">
    <citation type="journal article" date="2022" name="Int. J. Syst. Evol. Microbiol.">
        <title>Neobacillus kokaensis sp. nov., isolated from soil.</title>
        <authorList>
            <person name="Yuki K."/>
            <person name="Matsubara H."/>
            <person name="Yamaguchi S."/>
        </authorList>
    </citation>
    <scope>NUCLEOTIDE SEQUENCE [LARGE SCALE GENOMIC DNA]</scope>
    <source>
        <strain evidence="1 2">LOB 377</strain>
    </source>
</reference>
<organism evidence="1 2">
    <name type="scientific">Neobacillus kokaensis</name>
    <dbReference type="NCBI Taxonomy" id="2759023"/>
    <lineage>
        <taxon>Bacteria</taxon>
        <taxon>Bacillati</taxon>
        <taxon>Bacillota</taxon>
        <taxon>Bacilli</taxon>
        <taxon>Bacillales</taxon>
        <taxon>Bacillaceae</taxon>
        <taxon>Neobacillus</taxon>
    </lineage>
</organism>
<gene>
    <name evidence="1" type="ORF">AM1BK_51190</name>
</gene>
<keyword evidence="2" id="KW-1185">Reference proteome</keyword>
<sequence>MEIFGFREVFNITNIHEVENVLASMNHQLARKWLKNDLIKRSLAVSFDYWLEDTGIPMTLEQFVQQYLELAPDLGGIFSADIEIDDSL</sequence>
<comment type="caution">
    <text evidence="1">The sequence shown here is derived from an EMBL/GenBank/DDBJ whole genome shotgun (WGS) entry which is preliminary data.</text>
</comment>
<dbReference type="Proteomes" id="UP000637074">
    <property type="component" value="Unassembled WGS sequence"/>
</dbReference>
<evidence type="ECO:0000313" key="1">
    <source>
        <dbReference type="EMBL" id="GHI01577.1"/>
    </source>
</evidence>
<dbReference type="EMBL" id="BNDS01000048">
    <property type="protein sequence ID" value="GHI01577.1"/>
    <property type="molecule type" value="Genomic_DNA"/>
</dbReference>